<name>A0A679JGU5_VARPD</name>
<proteinExistence type="predicted"/>
<dbReference type="InterPro" id="IPR013024">
    <property type="entry name" value="GGCT-like"/>
</dbReference>
<reference evidence="2" key="1">
    <citation type="submission" date="2019-12" db="EMBL/GenBank/DDBJ databases">
        <authorList>
            <person name="Cremers G."/>
        </authorList>
    </citation>
    <scope>NUCLEOTIDE SEQUENCE</scope>
    <source>
        <strain evidence="2">Vvax</strain>
    </source>
</reference>
<dbReference type="AlphaFoldDB" id="A0A679JGU5"/>
<dbReference type="GO" id="GO:0016740">
    <property type="term" value="F:transferase activity"/>
    <property type="evidence" value="ECO:0007669"/>
    <property type="project" value="UniProtKB-KW"/>
</dbReference>
<feature type="domain" description="Gamma-glutamylcyclotransferase AIG2-like" evidence="1">
    <location>
        <begin position="5"/>
        <end position="122"/>
    </location>
</feature>
<dbReference type="Gene3D" id="3.10.490.10">
    <property type="entry name" value="Gamma-glutamyl cyclotransferase-like"/>
    <property type="match status" value="1"/>
</dbReference>
<dbReference type="EMBL" id="LR743507">
    <property type="protein sequence ID" value="CAA2106768.1"/>
    <property type="molecule type" value="Genomic_DNA"/>
</dbReference>
<accession>A0A679JGU5</accession>
<dbReference type="RefSeq" id="WP_339091464.1">
    <property type="nucleotide sequence ID" value="NZ_LR743507.1"/>
</dbReference>
<evidence type="ECO:0000259" key="1">
    <source>
        <dbReference type="Pfam" id="PF06094"/>
    </source>
</evidence>
<dbReference type="SUPFAM" id="SSF110857">
    <property type="entry name" value="Gamma-glutamyl cyclotransferase-like"/>
    <property type="match status" value="1"/>
</dbReference>
<dbReference type="InterPro" id="IPR009288">
    <property type="entry name" value="AIG2-like_dom"/>
</dbReference>
<evidence type="ECO:0000313" key="2">
    <source>
        <dbReference type="EMBL" id="CAA2106768.1"/>
    </source>
</evidence>
<keyword evidence="2" id="KW-0808">Transferase</keyword>
<gene>
    <name evidence="2" type="primary">ytfP</name>
    <name evidence="2" type="ORF">VVAX_03902</name>
</gene>
<dbReference type="Pfam" id="PF06094">
    <property type="entry name" value="GGACT"/>
    <property type="match status" value="1"/>
</dbReference>
<dbReference type="InterPro" id="IPR036568">
    <property type="entry name" value="GGCT-like_sf"/>
</dbReference>
<sequence length="137" mass="14654">MMPHVLVYGTLRRGGHNDIARYKPLPVWIGEASIAGTLYDLGAYPGLVLGGTTRVKGEVYAIEPSVEAALDVLEEVADDDSGEYIKRRVQVEVGGQLLDCLVYEIHSSRIVGRSTVDSGDWIAHAAGGGAAFSQPKD</sequence>
<organism evidence="2">
    <name type="scientific">Variovorax paradoxus</name>
    <dbReference type="NCBI Taxonomy" id="34073"/>
    <lineage>
        <taxon>Bacteria</taxon>
        <taxon>Pseudomonadati</taxon>
        <taxon>Pseudomonadota</taxon>
        <taxon>Betaproteobacteria</taxon>
        <taxon>Burkholderiales</taxon>
        <taxon>Comamonadaceae</taxon>
        <taxon>Variovorax</taxon>
    </lineage>
</organism>
<dbReference type="CDD" id="cd06661">
    <property type="entry name" value="GGCT_like"/>
    <property type="match status" value="1"/>
</dbReference>
<protein>
    <submittedName>
        <fullName evidence="2">Gamma-glutamylcyclotransferase family protein ytfP</fullName>
    </submittedName>
</protein>